<dbReference type="FunFam" id="3.30.565.10:FF:000006">
    <property type="entry name" value="Sensor histidine kinase WalK"/>
    <property type="match status" value="1"/>
</dbReference>
<evidence type="ECO:0000256" key="2">
    <source>
        <dbReference type="ARBA" id="ARBA00004141"/>
    </source>
</evidence>
<dbReference type="Pfam" id="PF00672">
    <property type="entry name" value="HAMP"/>
    <property type="match status" value="1"/>
</dbReference>
<evidence type="ECO:0000256" key="11">
    <source>
        <dbReference type="ARBA" id="ARBA00022840"/>
    </source>
</evidence>
<keyword evidence="4 15" id="KW-1003">Cell membrane</keyword>
<evidence type="ECO:0000256" key="5">
    <source>
        <dbReference type="ARBA" id="ARBA00022519"/>
    </source>
</evidence>
<keyword evidence="5 15" id="KW-0997">Cell inner membrane</keyword>
<dbReference type="SUPFAM" id="SSF47384">
    <property type="entry name" value="Homodimeric domain of signal transducing histidine kinase"/>
    <property type="match status" value="1"/>
</dbReference>
<keyword evidence="6" id="KW-0597">Phosphoprotein</keyword>
<evidence type="ECO:0000259" key="17">
    <source>
        <dbReference type="PROSITE" id="PS50885"/>
    </source>
</evidence>
<evidence type="ECO:0000256" key="12">
    <source>
        <dbReference type="ARBA" id="ARBA00022989"/>
    </source>
</evidence>
<organism evidence="18 19">
    <name type="scientific">Paramagnetospirillum marisnigri</name>
    <dbReference type="NCBI Taxonomy" id="1285242"/>
    <lineage>
        <taxon>Bacteria</taxon>
        <taxon>Pseudomonadati</taxon>
        <taxon>Pseudomonadota</taxon>
        <taxon>Alphaproteobacteria</taxon>
        <taxon>Rhodospirillales</taxon>
        <taxon>Magnetospirillaceae</taxon>
        <taxon>Paramagnetospirillum</taxon>
    </lineage>
</organism>
<dbReference type="PROSITE" id="PS50885">
    <property type="entry name" value="HAMP"/>
    <property type="match status" value="1"/>
</dbReference>
<evidence type="ECO:0000313" key="18">
    <source>
        <dbReference type="EMBL" id="OAN50116.1"/>
    </source>
</evidence>
<accession>A0A178MN66</accession>
<dbReference type="RefSeq" id="WP_068492365.1">
    <property type="nucleotide sequence ID" value="NZ_LWQT01000055.1"/>
</dbReference>
<dbReference type="InterPro" id="IPR003661">
    <property type="entry name" value="HisK_dim/P_dom"/>
</dbReference>
<dbReference type="SUPFAM" id="SSF158472">
    <property type="entry name" value="HAMP domain-like"/>
    <property type="match status" value="1"/>
</dbReference>
<dbReference type="NCBIfam" id="TIGR01386">
    <property type="entry name" value="cztS_silS_copS"/>
    <property type="match status" value="1"/>
</dbReference>
<evidence type="ECO:0000256" key="3">
    <source>
        <dbReference type="ARBA" id="ARBA00004533"/>
    </source>
</evidence>
<feature type="transmembrane region" description="Helical" evidence="15">
    <location>
        <begin position="155"/>
        <end position="174"/>
    </location>
</feature>
<keyword evidence="14 15" id="KW-0472">Membrane</keyword>
<dbReference type="SMART" id="SM00387">
    <property type="entry name" value="HATPase_c"/>
    <property type="match status" value="1"/>
</dbReference>
<evidence type="ECO:0000256" key="14">
    <source>
        <dbReference type="ARBA" id="ARBA00023136"/>
    </source>
</evidence>
<dbReference type="PROSITE" id="PS50109">
    <property type="entry name" value="HIS_KIN"/>
    <property type="match status" value="1"/>
</dbReference>
<feature type="transmembrane region" description="Helical" evidence="15">
    <location>
        <begin position="12"/>
        <end position="31"/>
    </location>
</feature>
<dbReference type="AlphaFoldDB" id="A0A178MN66"/>
<evidence type="ECO:0000256" key="4">
    <source>
        <dbReference type="ARBA" id="ARBA00022475"/>
    </source>
</evidence>
<keyword evidence="19" id="KW-1185">Reference proteome</keyword>
<dbReference type="InterPro" id="IPR006290">
    <property type="entry name" value="CztS_silS_copS"/>
</dbReference>
<comment type="caution">
    <text evidence="18">The sequence shown here is derived from an EMBL/GenBank/DDBJ whole genome shotgun (WGS) entry which is preliminary data.</text>
</comment>
<dbReference type="Gene3D" id="3.30.565.10">
    <property type="entry name" value="Histidine kinase-like ATPase, C-terminal domain"/>
    <property type="match status" value="1"/>
</dbReference>
<evidence type="ECO:0000256" key="6">
    <source>
        <dbReference type="ARBA" id="ARBA00022553"/>
    </source>
</evidence>
<comment type="subcellular location">
    <subcellularLocation>
        <location evidence="3 15">Cell inner membrane</location>
    </subcellularLocation>
    <subcellularLocation>
        <location evidence="2">Membrane</location>
        <topology evidence="2">Multi-pass membrane protein</topology>
    </subcellularLocation>
</comment>
<evidence type="ECO:0000256" key="10">
    <source>
        <dbReference type="ARBA" id="ARBA00022777"/>
    </source>
</evidence>
<keyword evidence="12 15" id="KW-1133">Transmembrane helix</keyword>
<dbReference type="CDD" id="cd00082">
    <property type="entry name" value="HisKA"/>
    <property type="match status" value="1"/>
</dbReference>
<dbReference type="PANTHER" id="PTHR45436:SF15">
    <property type="entry name" value="SENSOR HISTIDINE KINASE CUSS"/>
    <property type="match status" value="1"/>
</dbReference>
<dbReference type="InterPro" id="IPR050428">
    <property type="entry name" value="TCS_sensor_his_kinase"/>
</dbReference>
<keyword evidence="7 15" id="KW-0808">Transferase</keyword>
<dbReference type="Pfam" id="PF00512">
    <property type="entry name" value="HisKA"/>
    <property type="match status" value="1"/>
</dbReference>
<reference evidence="18 19" key="1">
    <citation type="submission" date="2016-04" db="EMBL/GenBank/DDBJ databases">
        <title>Draft genome sequence of freshwater magnetotactic bacteria Magnetospirillum marisnigri SP-1 and Magnetospirillum moscoviense BB-1.</title>
        <authorList>
            <person name="Koziaeva V."/>
            <person name="Dziuba M.V."/>
            <person name="Ivanov T.M."/>
            <person name="Kuznetsov B."/>
            <person name="Grouzdev D.S."/>
        </authorList>
    </citation>
    <scope>NUCLEOTIDE SEQUENCE [LARGE SCALE GENOMIC DNA]</scope>
    <source>
        <strain evidence="18 19">SP-1</strain>
    </source>
</reference>
<keyword evidence="11 15" id="KW-0067">ATP-binding</keyword>
<dbReference type="GO" id="GO:0005524">
    <property type="term" value="F:ATP binding"/>
    <property type="evidence" value="ECO:0007669"/>
    <property type="project" value="UniProtKB-KW"/>
</dbReference>
<dbReference type="Proteomes" id="UP000078428">
    <property type="component" value="Unassembled WGS sequence"/>
</dbReference>
<keyword evidence="13 15" id="KW-0902">Two-component regulatory system</keyword>
<dbReference type="EMBL" id="LWQT01000055">
    <property type="protein sequence ID" value="OAN50116.1"/>
    <property type="molecule type" value="Genomic_DNA"/>
</dbReference>
<dbReference type="STRING" id="1285242.A6A04_01525"/>
<sequence length="452" mass="48940">MASDSIAGQLTWWFTATSLVLLLAKTLFTYWTMAPVMSAQEGQYVLTTARQIGGRVVASLRSGEMPRIESLMPPAASGFVRVIVGDTVIAETPGLEAEMQLSTDGLTDQAVLIGGTSGRQYWVGGHQSLIAPPVVVQVAVEATEFRLMAPTGGRLWLASGIALILSGIAGYHIARRAIRPLQNLAEAVQATGGSTLDRRIDPASQPQELQPLCGSFNSMLDRLRQSFDMVSHVTDDIAHELRTPLAIIQSQIDVALTAERGQAEYREVLESVREEIVTLSDMVARLLFLSRVENQSVELRRERLDLTAELTAVQEFYEPLALEAGIELDVSSTPRTIHAIGDRVMLRRAITNLVANAIRHTPSGGRVTLGAGRVEDGAEIRVEDTGCGIAPQDIPRLFDRFFRRERAREGGVGLGLAIVKAIITRHGGRIEVESQPGIGTRVTLVLPDGGKA</sequence>
<protein>
    <recommendedName>
        <fullName evidence="15">Sensor protein</fullName>
        <ecNumber evidence="15">2.7.13.3</ecNumber>
    </recommendedName>
</protein>
<name>A0A178MN66_9PROT</name>
<dbReference type="SUPFAM" id="SSF55874">
    <property type="entry name" value="ATPase domain of HSP90 chaperone/DNA topoisomerase II/histidine kinase"/>
    <property type="match status" value="1"/>
</dbReference>
<dbReference type="Gene3D" id="1.10.287.130">
    <property type="match status" value="1"/>
</dbReference>
<feature type="domain" description="HAMP" evidence="17">
    <location>
        <begin position="175"/>
        <end position="228"/>
    </location>
</feature>
<dbReference type="GO" id="GO:0000155">
    <property type="term" value="F:phosphorelay sensor kinase activity"/>
    <property type="evidence" value="ECO:0007669"/>
    <property type="project" value="InterPro"/>
</dbReference>
<evidence type="ECO:0000256" key="8">
    <source>
        <dbReference type="ARBA" id="ARBA00022692"/>
    </source>
</evidence>
<dbReference type="CDD" id="cd06225">
    <property type="entry name" value="HAMP"/>
    <property type="match status" value="1"/>
</dbReference>
<evidence type="ECO:0000256" key="13">
    <source>
        <dbReference type="ARBA" id="ARBA00023012"/>
    </source>
</evidence>
<evidence type="ECO:0000313" key="19">
    <source>
        <dbReference type="Proteomes" id="UP000078428"/>
    </source>
</evidence>
<dbReference type="Pfam" id="PF02518">
    <property type="entry name" value="HATPase_c"/>
    <property type="match status" value="1"/>
</dbReference>
<dbReference type="SMART" id="SM00388">
    <property type="entry name" value="HisKA"/>
    <property type="match status" value="1"/>
</dbReference>
<dbReference type="PANTHER" id="PTHR45436">
    <property type="entry name" value="SENSOR HISTIDINE KINASE YKOH"/>
    <property type="match status" value="1"/>
</dbReference>
<dbReference type="InterPro" id="IPR004358">
    <property type="entry name" value="Sig_transdc_His_kin-like_C"/>
</dbReference>
<dbReference type="Gene3D" id="6.10.340.10">
    <property type="match status" value="1"/>
</dbReference>
<feature type="domain" description="Histidine kinase" evidence="16">
    <location>
        <begin position="236"/>
        <end position="450"/>
    </location>
</feature>
<proteinExistence type="predicted"/>
<dbReference type="EC" id="2.7.13.3" evidence="15"/>
<gene>
    <name evidence="18" type="ORF">A6A04_01525</name>
</gene>
<keyword evidence="9 15" id="KW-0547">Nucleotide-binding</keyword>
<dbReference type="InterPro" id="IPR036890">
    <property type="entry name" value="HATPase_C_sf"/>
</dbReference>
<dbReference type="CDD" id="cd00075">
    <property type="entry name" value="HATPase"/>
    <property type="match status" value="1"/>
</dbReference>
<dbReference type="PRINTS" id="PR00344">
    <property type="entry name" value="BCTRLSENSOR"/>
</dbReference>
<dbReference type="GO" id="GO:0005886">
    <property type="term" value="C:plasma membrane"/>
    <property type="evidence" value="ECO:0007669"/>
    <property type="project" value="UniProtKB-SubCell"/>
</dbReference>
<comment type="function">
    <text evidence="15">Member of a two-component regulatory system.</text>
</comment>
<dbReference type="InterPro" id="IPR003660">
    <property type="entry name" value="HAMP_dom"/>
</dbReference>
<evidence type="ECO:0000256" key="15">
    <source>
        <dbReference type="RuleBase" id="RU364088"/>
    </source>
</evidence>
<evidence type="ECO:0000256" key="7">
    <source>
        <dbReference type="ARBA" id="ARBA00022679"/>
    </source>
</evidence>
<evidence type="ECO:0000259" key="16">
    <source>
        <dbReference type="PROSITE" id="PS50109"/>
    </source>
</evidence>
<comment type="catalytic activity">
    <reaction evidence="1 15">
        <text>ATP + protein L-histidine = ADP + protein N-phospho-L-histidine.</text>
        <dbReference type="EC" id="2.7.13.3"/>
    </reaction>
</comment>
<dbReference type="InterPro" id="IPR036097">
    <property type="entry name" value="HisK_dim/P_sf"/>
</dbReference>
<dbReference type="SMART" id="SM00304">
    <property type="entry name" value="HAMP"/>
    <property type="match status" value="1"/>
</dbReference>
<dbReference type="InterPro" id="IPR005467">
    <property type="entry name" value="His_kinase_dom"/>
</dbReference>
<evidence type="ECO:0000256" key="1">
    <source>
        <dbReference type="ARBA" id="ARBA00000085"/>
    </source>
</evidence>
<keyword evidence="8 15" id="KW-0812">Transmembrane</keyword>
<dbReference type="InterPro" id="IPR003594">
    <property type="entry name" value="HATPase_dom"/>
</dbReference>
<evidence type="ECO:0000256" key="9">
    <source>
        <dbReference type="ARBA" id="ARBA00022741"/>
    </source>
</evidence>
<keyword evidence="10 15" id="KW-0418">Kinase</keyword>